<sequence>MHPLRQIKHTLKSNHHCSKMQDDGLLVTQSTPIGFVEIVSMTRMCLVLMLTSSSRLVMMNALYCTFLRLDTSPSQGVISMGT</sequence>
<name>A0A6P8BFC4_PYRGI</name>
<dbReference type="KEGG" id="pgri:PgNI_00171"/>
<organism evidence="1 2">
    <name type="scientific">Pyricularia grisea</name>
    <name type="common">Crabgrass-specific blast fungus</name>
    <name type="synonym">Magnaporthe grisea</name>
    <dbReference type="NCBI Taxonomy" id="148305"/>
    <lineage>
        <taxon>Eukaryota</taxon>
        <taxon>Fungi</taxon>
        <taxon>Dikarya</taxon>
        <taxon>Ascomycota</taxon>
        <taxon>Pezizomycotina</taxon>
        <taxon>Sordariomycetes</taxon>
        <taxon>Sordariomycetidae</taxon>
        <taxon>Magnaporthales</taxon>
        <taxon>Pyriculariaceae</taxon>
        <taxon>Pyricularia</taxon>
    </lineage>
</organism>
<reference evidence="2" key="2">
    <citation type="submission" date="2019-10" db="EMBL/GenBank/DDBJ databases">
        <authorList>
            <consortium name="NCBI Genome Project"/>
        </authorList>
    </citation>
    <scope>NUCLEOTIDE SEQUENCE</scope>
    <source>
        <strain evidence="2">NI907</strain>
    </source>
</reference>
<dbReference type="Proteomes" id="UP000515153">
    <property type="component" value="Unplaced"/>
</dbReference>
<keyword evidence="1" id="KW-1185">Reference proteome</keyword>
<evidence type="ECO:0000313" key="1">
    <source>
        <dbReference type="Proteomes" id="UP000515153"/>
    </source>
</evidence>
<proteinExistence type="predicted"/>
<dbReference type="AlphaFoldDB" id="A0A6P8BFC4"/>
<reference evidence="2" key="1">
    <citation type="journal article" date="2019" name="Mol. Biol. Evol.">
        <title>Blast fungal genomes show frequent chromosomal changes, gene gains and losses, and effector gene turnover.</title>
        <authorList>
            <person name="Gomez Luciano L.B."/>
            <person name="Jason Tsai I."/>
            <person name="Chuma I."/>
            <person name="Tosa Y."/>
            <person name="Chen Y.H."/>
            <person name="Li J.Y."/>
            <person name="Li M.Y."/>
            <person name="Jade Lu M.Y."/>
            <person name="Nakayashiki H."/>
            <person name="Li W.H."/>
        </authorList>
    </citation>
    <scope>NUCLEOTIDE SEQUENCE</scope>
    <source>
        <strain evidence="2">NI907</strain>
    </source>
</reference>
<dbReference type="RefSeq" id="XP_030985948.1">
    <property type="nucleotide sequence ID" value="XM_031120254.1"/>
</dbReference>
<reference evidence="2" key="3">
    <citation type="submission" date="2025-08" db="UniProtKB">
        <authorList>
            <consortium name="RefSeq"/>
        </authorList>
    </citation>
    <scope>IDENTIFICATION</scope>
    <source>
        <strain evidence="2">NI907</strain>
    </source>
</reference>
<evidence type="ECO:0000313" key="2">
    <source>
        <dbReference type="RefSeq" id="XP_030985948.1"/>
    </source>
</evidence>
<gene>
    <name evidence="2" type="ORF">PgNI_00171</name>
</gene>
<dbReference type="GeneID" id="41955168"/>
<protein>
    <submittedName>
        <fullName evidence="2">Uncharacterized protein</fullName>
    </submittedName>
</protein>
<accession>A0A6P8BFC4</accession>